<proteinExistence type="predicted"/>
<keyword evidence="2" id="KW-1185">Reference proteome</keyword>
<sequence length="413" mass="46198">MRRVSIHLSILRRYAMRSFQTTAISVVLLALWSCHRHNASMGAAIPLLQMDSNRKEVGKLNSTIGNQPIVEEVNIEYKLAKDLGGIVDLMALLPEARTPWENRLRIGAAVGTGLAAIGTTAAMAYYIYSWYVQESQTDKQTDNPQACFDRVHHAIEAYKDLYGSYVKKQRGLLYYATSDADTRTAMLGMVERSFTECSRHEVELSRCLSTAVPGTSYVHDASWITGLYGFSAAFGAAALGCFAGKEFFGRSSVENQQNRELMALKKRTLEAYGQIEKALGERARARATDLLHAKARADLKKFFAKASEVLCYLVERKQDLLFAKLENPIRHLAKYCQEHAASMPENQSYYEVLKVCSSHMNKVWNRITPEKSNTDIGMNDLRFHRETGDNASLASTSRMESDCNDAVVDSANV</sequence>
<evidence type="ECO:0000313" key="1">
    <source>
        <dbReference type="EMBL" id="AWN82032.1"/>
    </source>
</evidence>
<accession>A0A2Z3LD16</accession>
<evidence type="ECO:0000313" key="2">
    <source>
        <dbReference type="Proteomes" id="UP000245872"/>
    </source>
</evidence>
<protein>
    <submittedName>
        <fullName evidence="1">Uncharacterized protein</fullName>
    </submittedName>
</protein>
<organism evidence="1 2">
    <name type="scientific">Candidatus Cardinium hertigii</name>
    <dbReference type="NCBI Taxonomy" id="247481"/>
    <lineage>
        <taxon>Bacteria</taxon>
        <taxon>Pseudomonadati</taxon>
        <taxon>Bacteroidota</taxon>
        <taxon>Cytophagia</taxon>
        <taxon>Cytophagales</taxon>
        <taxon>Amoebophilaceae</taxon>
        <taxon>Candidatus Cardinium</taxon>
    </lineage>
</organism>
<dbReference type="AlphaFoldDB" id="A0A2Z3LD16"/>
<name>A0A2Z3LD16_9BACT</name>
<dbReference type="Proteomes" id="UP000245872">
    <property type="component" value="Chromosome"/>
</dbReference>
<dbReference type="KEGG" id="cher:DK880_00722"/>
<reference evidence="1 2" key="1">
    <citation type="submission" date="2018-05" db="EMBL/GenBank/DDBJ databases">
        <title>Candidatus Cardinium hertigii Genome Assembly.</title>
        <authorList>
            <person name="Showmaker K.C."/>
            <person name="Walden K.O."/>
            <person name="Fields C.J."/>
            <person name="Lambert K.N."/>
            <person name="Hudson M.E."/>
        </authorList>
    </citation>
    <scope>NUCLEOTIDE SEQUENCE [LARGE SCALE GENOMIC DNA]</scope>
    <source>
        <strain evidence="2">cHgTN10</strain>
    </source>
</reference>
<gene>
    <name evidence="1" type="ORF">DK880_00722</name>
</gene>
<dbReference type="EMBL" id="CP029619">
    <property type="protein sequence ID" value="AWN82032.1"/>
    <property type="molecule type" value="Genomic_DNA"/>
</dbReference>